<evidence type="ECO:0000256" key="11">
    <source>
        <dbReference type="RuleBase" id="RU003357"/>
    </source>
</evidence>
<organism evidence="14 15">
    <name type="scientific">Neolewinella aurantiaca</name>
    <dbReference type="NCBI Taxonomy" id="2602767"/>
    <lineage>
        <taxon>Bacteria</taxon>
        <taxon>Pseudomonadati</taxon>
        <taxon>Bacteroidota</taxon>
        <taxon>Saprospiria</taxon>
        <taxon>Saprospirales</taxon>
        <taxon>Lewinellaceae</taxon>
        <taxon>Neolewinella</taxon>
    </lineage>
</organism>
<evidence type="ECO:0000313" key="14">
    <source>
        <dbReference type="EMBL" id="TXF90992.1"/>
    </source>
</evidence>
<dbReference type="PANTHER" id="PTHR30069:SF29">
    <property type="entry name" value="HEMOGLOBIN AND HEMOGLOBIN-HAPTOGLOBIN-BINDING PROTEIN 1-RELATED"/>
    <property type="match status" value="1"/>
</dbReference>
<keyword evidence="6 11" id="KW-0798">TonB box</keyword>
<dbReference type="Gene3D" id="2.60.40.1120">
    <property type="entry name" value="Carboxypeptidase-like, regulatory domain"/>
    <property type="match status" value="1"/>
</dbReference>
<proteinExistence type="inferred from homology"/>
<dbReference type="PROSITE" id="PS52016">
    <property type="entry name" value="TONB_DEPENDENT_REC_3"/>
    <property type="match status" value="1"/>
</dbReference>
<evidence type="ECO:0000256" key="3">
    <source>
        <dbReference type="ARBA" id="ARBA00022452"/>
    </source>
</evidence>
<keyword evidence="5" id="KW-0732">Signal</keyword>
<dbReference type="InterPro" id="IPR036942">
    <property type="entry name" value="Beta-barrel_TonB_sf"/>
</dbReference>
<keyword evidence="7 10" id="KW-0472">Membrane</keyword>
<evidence type="ECO:0008006" key="16">
    <source>
        <dbReference type="Google" id="ProtNLM"/>
    </source>
</evidence>
<keyword evidence="3 10" id="KW-1134">Transmembrane beta strand</keyword>
<dbReference type="Gene3D" id="2.40.170.20">
    <property type="entry name" value="TonB-dependent receptor, beta-barrel domain"/>
    <property type="match status" value="1"/>
</dbReference>
<dbReference type="Gene3D" id="2.170.130.10">
    <property type="entry name" value="TonB-dependent receptor, plug domain"/>
    <property type="match status" value="1"/>
</dbReference>
<evidence type="ECO:0000256" key="4">
    <source>
        <dbReference type="ARBA" id="ARBA00022692"/>
    </source>
</evidence>
<evidence type="ECO:0000256" key="10">
    <source>
        <dbReference type="PROSITE-ProRule" id="PRU01360"/>
    </source>
</evidence>
<dbReference type="Pfam" id="PF13715">
    <property type="entry name" value="CarbopepD_reg_2"/>
    <property type="match status" value="1"/>
</dbReference>
<dbReference type="EMBL" id="VOXD01000004">
    <property type="protein sequence ID" value="TXF90992.1"/>
    <property type="molecule type" value="Genomic_DNA"/>
</dbReference>
<protein>
    <recommendedName>
        <fullName evidence="16">TonB-dependent receptor</fullName>
    </recommendedName>
</protein>
<evidence type="ECO:0000256" key="5">
    <source>
        <dbReference type="ARBA" id="ARBA00022729"/>
    </source>
</evidence>
<dbReference type="InterPro" id="IPR037066">
    <property type="entry name" value="Plug_dom_sf"/>
</dbReference>
<evidence type="ECO:0000256" key="2">
    <source>
        <dbReference type="ARBA" id="ARBA00022448"/>
    </source>
</evidence>
<name>A0A5C7FIE0_9BACT</name>
<evidence type="ECO:0000259" key="12">
    <source>
        <dbReference type="Pfam" id="PF00593"/>
    </source>
</evidence>
<dbReference type="AlphaFoldDB" id="A0A5C7FIE0"/>
<feature type="domain" description="TonB-dependent receptor-like beta-barrel" evidence="12">
    <location>
        <begin position="436"/>
        <end position="880"/>
    </location>
</feature>
<dbReference type="InterPro" id="IPR008969">
    <property type="entry name" value="CarboxyPept-like_regulatory"/>
</dbReference>
<feature type="domain" description="TonB-dependent receptor plug" evidence="13">
    <location>
        <begin position="283"/>
        <end position="361"/>
    </location>
</feature>
<evidence type="ECO:0000256" key="8">
    <source>
        <dbReference type="ARBA" id="ARBA00023170"/>
    </source>
</evidence>
<evidence type="ECO:0000256" key="7">
    <source>
        <dbReference type="ARBA" id="ARBA00023136"/>
    </source>
</evidence>
<dbReference type="InterPro" id="IPR039426">
    <property type="entry name" value="TonB-dep_rcpt-like"/>
</dbReference>
<dbReference type="PANTHER" id="PTHR30069">
    <property type="entry name" value="TONB-DEPENDENT OUTER MEMBRANE RECEPTOR"/>
    <property type="match status" value="1"/>
</dbReference>
<dbReference type="SUPFAM" id="SSF56935">
    <property type="entry name" value="Porins"/>
    <property type="match status" value="1"/>
</dbReference>
<evidence type="ECO:0000256" key="6">
    <source>
        <dbReference type="ARBA" id="ARBA00023077"/>
    </source>
</evidence>
<comment type="subcellular location">
    <subcellularLocation>
        <location evidence="1 10">Cell outer membrane</location>
        <topology evidence="1 10">Multi-pass membrane protein</topology>
    </subcellularLocation>
</comment>
<accession>A0A5C7FIE0</accession>
<dbReference type="Pfam" id="PF00593">
    <property type="entry name" value="TonB_dep_Rec_b-barrel"/>
    <property type="match status" value="1"/>
</dbReference>
<sequence>MKQLIPIAFLILLCTCVSDILICAIAGPDACNGISAQRAPVTLNLTDASISRAEALRQINANLPVKVFFEEDQLPKSDISLDLKDATMREALDAILKGSVLDFVDYRDRVYVIGSAITIGTEFDAAYYAAVADRIEEDLPATSQGEPSGPAYIGTLESLGADGLATITGKITDQSTGETFIGATVQVENNTAAAATDIDGNYELKLRPGSYTMIISYVGFGANRREIKVNGSGEYDIALGASGTNLQEIVVTEQAADANVNRVQAGVQRLDLAQLEKLPTFMGEADVVKALLLNPGVSSIGEGASGFNVRGGEIDQNLLLMDNGALINSSHALGFFSTYNADVIKSVDLYKANMPARFGGRLASVLDVQLRDGNFDHFRVKAGIGPVTGKVMLEGPIVKDRSSFIFGARSSYADWALKLASVDEVKNSSTFFFDGNLRFTQRIGENSTLILQGYGSQDEFNYNETFAFDYQTTMGQATWKQIFSDKLYGDLSLVFSDYQSSQSDLRALTAEQVDNGIQYFTIKPKINFDATEKMQFEGGLEINRFTVNPGSRAPASDESFVDPAGLEDEQAMEASAFGSVDYAVSDRFSISAGLRYTNYRFLGPGTENLYEDDIPVRGGIIDSVRYGSGDLITSFNSLQPRLSMRFRLNGNASIRAGYGRTAQFLNQIYVSDSPTPSSQYQLATRYIPPFLSHNVSLGYFINKDNNNVELGAEIYARQIDELWDYRDFAEVIVNPSLETEILIGEGRAYGLELSAKRKVGTLNGLLSYTYSSTQRKIAGINGGEYYNSNFDKPHNFVATINWNPNKRNTLTANFTYGTGRPVTAPVGSYRVENGLSVPVYSDRNAVRIPDYHRLDLAYTLGKGYDETKKVQTSWTISLYNVYGRKNAFSVYYTQAPDRSNVANRLAVLGTVFPAITFNIETR</sequence>
<dbReference type="Proteomes" id="UP000321907">
    <property type="component" value="Unassembled WGS sequence"/>
</dbReference>
<dbReference type="OrthoDB" id="9803050at2"/>
<dbReference type="GO" id="GO:0044718">
    <property type="term" value="P:siderophore transmembrane transport"/>
    <property type="evidence" value="ECO:0007669"/>
    <property type="project" value="TreeGrafter"/>
</dbReference>
<evidence type="ECO:0000313" key="15">
    <source>
        <dbReference type="Proteomes" id="UP000321907"/>
    </source>
</evidence>
<keyword evidence="9 10" id="KW-0998">Cell outer membrane</keyword>
<evidence type="ECO:0000256" key="1">
    <source>
        <dbReference type="ARBA" id="ARBA00004571"/>
    </source>
</evidence>
<keyword evidence="2 10" id="KW-0813">Transport</keyword>
<dbReference type="InterPro" id="IPR000531">
    <property type="entry name" value="Beta-barrel_TonB"/>
</dbReference>
<keyword evidence="8" id="KW-0675">Receptor</keyword>
<reference evidence="14 15" key="1">
    <citation type="submission" date="2019-08" db="EMBL/GenBank/DDBJ databases">
        <title>Lewinella sp. strain SSH13 Genome sequencing and assembly.</title>
        <authorList>
            <person name="Kim I."/>
        </authorList>
    </citation>
    <scope>NUCLEOTIDE SEQUENCE [LARGE SCALE GENOMIC DNA]</scope>
    <source>
        <strain evidence="14 15">SSH13</strain>
    </source>
</reference>
<evidence type="ECO:0000256" key="9">
    <source>
        <dbReference type="ARBA" id="ARBA00023237"/>
    </source>
</evidence>
<dbReference type="GO" id="GO:0009279">
    <property type="term" value="C:cell outer membrane"/>
    <property type="evidence" value="ECO:0007669"/>
    <property type="project" value="UniProtKB-SubCell"/>
</dbReference>
<dbReference type="SUPFAM" id="SSF49464">
    <property type="entry name" value="Carboxypeptidase regulatory domain-like"/>
    <property type="match status" value="1"/>
</dbReference>
<dbReference type="InterPro" id="IPR012910">
    <property type="entry name" value="Plug_dom"/>
</dbReference>
<comment type="caution">
    <text evidence="14">The sequence shown here is derived from an EMBL/GenBank/DDBJ whole genome shotgun (WGS) entry which is preliminary data.</text>
</comment>
<dbReference type="RefSeq" id="WP_147929450.1">
    <property type="nucleotide sequence ID" value="NZ_VOXD01000004.1"/>
</dbReference>
<evidence type="ECO:0000259" key="13">
    <source>
        <dbReference type="Pfam" id="PF07715"/>
    </source>
</evidence>
<gene>
    <name evidence="14" type="ORF">FUA23_04100</name>
</gene>
<keyword evidence="4 10" id="KW-0812">Transmembrane</keyword>
<comment type="similarity">
    <text evidence="10 11">Belongs to the TonB-dependent receptor family.</text>
</comment>
<keyword evidence="15" id="KW-1185">Reference proteome</keyword>
<dbReference type="Pfam" id="PF07715">
    <property type="entry name" value="Plug"/>
    <property type="match status" value="1"/>
</dbReference>
<dbReference type="GO" id="GO:0015344">
    <property type="term" value="F:siderophore uptake transmembrane transporter activity"/>
    <property type="evidence" value="ECO:0007669"/>
    <property type="project" value="TreeGrafter"/>
</dbReference>